<name>A0ABW0YYQ9_9ACTN</name>
<organism evidence="1 2">
    <name type="scientific">Streptomyces gamaensis</name>
    <dbReference type="NCBI Taxonomy" id="1763542"/>
    <lineage>
        <taxon>Bacteria</taxon>
        <taxon>Bacillati</taxon>
        <taxon>Actinomycetota</taxon>
        <taxon>Actinomycetes</taxon>
        <taxon>Kitasatosporales</taxon>
        <taxon>Streptomycetaceae</taxon>
        <taxon>Streptomyces</taxon>
    </lineage>
</organism>
<dbReference type="EMBL" id="JBHSPB010000004">
    <property type="protein sequence ID" value="MFC5720364.1"/>
    <property type="molecule type" value="Genomic_DNA"/>
</dbReference>
<accession>A0ABW0YYQ9</accession>
<dbReference type="NCBIfam" id="NF041887">
    <property type="entry name" value="Rmf_like_phage"/>
    <property type="match status" value="1"/>
</dbReference>
<sequence>MGFREDAVRAYQDGRDAARSGRPVTVCPHPAGSLLQLAWVRGYVVARPLPEGEGS</sequence>
<gene>
    <name evidence="1" type="ORF">ACFP1Z_09340</name>
</gene>
<reference evidence="2" key="1">
    <citation type="journal article" date="2019" name="Int. J. Syst. Evol. Microbiol.">
        <title>The Global Catalogue of Microorganisms (GCM) 10K type strain sequencing project: providing services to taxonomists for standard genome sequencing and annotation.</title>
        <authorList>
            <consortium name="The Broad Institute Genomics Platform"/>
            <consortium name="The Broad Institute Genome Sequencing Center for Infectious Disease"/>
            <person name="Wu L."/>
            <person name="Ma J."/>
        </authorList>
    </citation>
    <scope>NUCLEOTIDE SEQUENCE [LARGE SCALE GENOMIC DNA]</scope>
    <source>
        <strain evidence="2">CGMCC 4.7304</strain>
    </source>
</reference>
<evidence type="ECO:0000313" key="2">
    <source>
        <dbReference type="Proteomes" id="UP001596083"/>
    </source>
</evidence>
<protein>
    <submittedName>
        <fullName evidence="1">Rmf/CrpP fold protein</fullName>
    </submittedName>
</protein>
<keyword evidence="2" id="KW-1185">Reference proteome</keyword>
<dbReference type="RefSeq" id="WP_390315469.1">
    <property type="nucleotide sequence ID" value="NZ_JBHSPB010000004.1"/>
</dbReference>
<comment type="caution">
    <text evidence="1">The sequence shown here is derived from an EMBL/GenBank/DDBJ whole genome shotgun (WGS) entry which is preliminary data.</text>
</comment>
<dbReference type="InterPro" id="IPR007040">
    <property type="entry name" value="Ribosome_modulation_factor"/>
</dbReference>
<dbReference type="Proteomes" id="UP001596083">
    <property type="component" value="Unassembled WGS sequence"/>
</dbReference>
<evidence type="ECO:0000313" key="1">
    <source>
        <dbReference type="EMBL" id="MFC5720364.1"/>
    </source>
</evidence>
<dbReference type="Pfam" id="PF04957">
    <property type="entry name" value="RMF"/>
    <property type="match status" value="1"/>
</dbReference>
<proteinExistence type="predicted"/>
<dbReference type="NCBIfam" id="NF041886">
    <property type="entry name" value="Rmf_CrpP_fam"/>
    <property type="match status" value="1"/>
</dbReference>